<reference evidence="1 2" key="1">
    <citation type="submission" date="2020-12" db="EMBL/GenBank/DDBJ databases">
        <title>De novo assembly of Tibetan sheep genome.</title>
        <authorList>
            <person name="Li X."/>
        </authorList>
    </citation>
    <scope>NUCLEOTIDE SEQUENCE [LARGE SCALE GENOMIC DNA]</scope>
    <source>
        <tissue evidence="1">Heart</tissue>
    </source>
</reference>
<dbReference type="EMBL" id="JAEMGP010000001">
    <property type="protein sequence ID" value="KAG5215151.1"/>
    <property type="molecule type" value="Genomic_DNA"/>
</dbReference>
<dbReference type="Proteomes" id="UP000664991">
    <property type="component" value="Unassembled WGS sequence"/>
</dbReference>
<name>A0A836D6T3_SHEEP</name>
<organism evidence="1 2">
    <name type="scientific">Ovis aries</name>
    <name type="common">Sheep</name>
    <dbReference type="NCBI Taxonomy" id="9940"/>
    <lineage>
        <taxon>Eukaryota</taxon>
        <taxon>Metazoa</taxon>
        <taxon>Chordata</taxon>
        <taxon>Craniata</taxon>
        <taxon>Vertebrata</taxon>
        <taxon>Euteleostomi</taxon>
        <taxon>Mammalia</taxon>
        <taxon>Eutheria</taxon>
        <taxon>Laurasiatheria</taxon>
        <taxon>Artiodactyla</taxon>
        <taxon>Ruminantia</taxon>
        <taxon>Pecora</taxon>
        <taxon>Bovidae</taxon>
        <taxon>Caprinae</taxon>
        <taxon>Ovis</taxon>
    </lineage>
</organism>
<protein>
    <submittedName>
        <fullName evidence="1">Uncharacterized protein</fullName>
    </submittedName>
</protein>
<comment type="caution">
    <text evidence="1">The sequence shown here is derived from an EMBL/GenBank/DDBJ whole genome shotgun (WGS) entry which is preliminary data.</text>
</comment>
<evidence type="ECO:0000313" key="1">
    <source>
        <dbReference type="EMBL" id="KAG5215151.1"/>
    </source>
</evidence>
<dbReference type="AlphaFoldDB" id="A0A836D6T3"/>
<gene>
    <name evidence="1" type="ORF">JEQ12_000727</name>
</gene>
<evidence type="ECO:0000313" key="2">
    <source>
        <dbReference type="Proteomes" id="UP000664991"/>
    </source>
</evidence>
<sequence>MDFDDRKPEICGGSMRTKKNLIKGKKKLRKPGNRNAPYSVVGSSAMGQDTMLQGETLLIIPITDLDHITLPFFSQCISSNFCVHILLVERMKFSFIVHFKELLAASGRERDVQLHSEVADSFQGTTIKNRVVI</sequence>
<proteinExistence type="predicted"/>
<accession>A0A836D6T3</accession>